<name>A0AAD8MB95_9APIA</name>
<dbReference type="Gene3D" id="3.40.50.1820">
    <property type="entry name" value="alpha/beta hydrolase"/>
    <property type="match status" value="1"/>
</dbReference>
<dbReference type="GO" id="GO:0006629">
    <property type="term" value="P:lipid metabolic process"/>
    <property type="evidence" value="ECO:0007669"/>
    <property type="project" value="InterPro"/>
</dbReference>
<dbReference type="EMBL" id="JAUIZM010000009">
    <property type="protein sequence ID" value="KAK1366467.1"/>
    <property type="molecule type" value="Genomic_DNA"/>
</dbReference>
<protein>
    <submittedName>
        <fullName evidence="3">Lipase, class 3</fullName>
    </submittedName>
</protein>
<dbReference type="GO" id="GO:0016787">
    <property type="term" value="F:hydrolase activity"/>
    <property type="evidence" value="ECO:0007669"/>
    <property type="project" value="UniProtKB-KW"/>
</dbReference>
<dbReference type="PANTHER" id="PTHR31479">
    <property type="entry name" value="ALPHA/BETA-HYDROLASES SUPERFAMILY PROTEIN"/>
    <property type="match status" value="1"/>
</dbReference>
<evidence type="ECO:0000313" key="4">
    <source>
        <dbReference type="Proteomes" id="UP001237642"/>
    </source>
</evidence>
<dbReference type="PANTHER" id="PTHR31479:SF2">
    <property type="entry name" value="ALPHA_BETA-HYDROLASES SUPERFAMILY PROTEIN"/>
    <property type="match status" value="1"/>
</dbReference>
<evidence type="ECO:0000256" key="1">
    <source>
        <dbReference type="ARBA" id="ARBA00022801"/>
    </source>
</evidence>
<organism evidence="3 4">
    <name type="scientific">Heracleum sosnowskyi</name>
    <dbReference type="NCBI Taxonomy" id="360622"/>
    <lineage>
        <taxon>Eukaryota</taxon>
        <taxon>Viridiplantae</taxon>
        <taxon>Streptophyta</taxon>
        <taxon>Embryophyta</taxon>
        <taxon>Tracheophyta</taxon>
        <taxon>Spermatophyta</taxon>
        <taxon>Magnoliopsida</taxon>
        <taxon>eudicotyledons</taxon>
        <taxon>Gunneridae</taxon>
        <taxon>Pentapetalae</taxon>
        <taxon>asterids</taxon>
        <taxon>campanulids</taxon>
        <taxon>Apiales</taxon>
        <taxon>Apiaceae</taxon>
        <taxon>Apioideae</taxon>
        <taxon>apioid superclade</taxon>
        <taxon>Tordylieae</taxon>
        <taxon>Tordyliinae</taxon>
        <taxon>Heracleum</taxon>
    </lineage>
</organism>
<proteinExistence type="predicted"/>
<dbReference type="Pfam" id="PF01764">
    <property type="entry name" value="Lipase_3"/>
    <property type="match status" value="1"/>
</dbReference>
<keyword evidence="1" id="KW-0378">Hydrolase</keyword>
<keyword evidence="4" id="KW-1185">Reference proteome</keyword>
<dbReference type="AlphaFoldDB" id="A0AAD8MB95"/>
<accession>A0AAD8MB95</accession>
<comment type="caution">
    <text evidence="3">The sequence shown here is derived from an EMBL/GenBank/DDBJ whole genome shotgun (WGS) entry which is preliminary data.</text>
</comment>
<reference evidence="3" key="2">
    <citation type="submission" date="2023-05" db="EMBL/GenBank/DDBJ databases">
        <authorList>
            <person name="Schelkunov M.I."/>
        </authorList>
    </citation>
    <scope>NUCLEOTIDE SEQUENCE</scope>
    <source>
        <strain evidence="3">Hsosn_3</strain>
        <tissue evidence="3">Leaf</tissue>
    </source>
</reference>
<reference evidence="3" key="1">
    <citation type="submission" date="2023-02" db="EMBL/GenBank/DDBJ databases">
        <title>Genome of toxic invasive species Heracleum sosnowskyi carries increased number of genes despite the absence of recent whole-genome duplications.</title>
        <authorList>
            <person name="Schelkunov M."/>
            <person name="Shtratnikova V."/>
            <person name="Makarenko M."/>
            <person name="Klepikova A."/>
            <person name="Omelchenko D."/>
            <person name="Novikova G."/>
            <person name="Obukhova E."/>
            <person name="Bogdanov V."/>
            <person name="Penin A."/>
            <person name="Logacheva M."/>
        </authorList>
    </citation>
    <scope>NUCLEOTIDE SEQUENCE</scope>
    <source>
        <strain evidence="3">Hsosn_3</strain>
        <tissue evidence="3">Leaf</tissue>
    </source>
</reference>
<dbReference type="InterPro" id="IPR002921">
    <property type="entry name" value="Fungal_lipase-type"/>
</dbReference>
<dbReference type="Proteomes" id="UP001237642">
    <property type="component" value="Unassembled WGS sequence"/>
</dbReference>
<dbReference type="SUPFAM" id="SSF53474">
    <property type="entry name" value="alpha/beta-Hydrolases"/>
    <property type="match status" value="1"/>
</dbReference>
<gene>
    <name evidence="3" type="ORF">POM88_042028</name>
</gene>
<dbReference type="InterPro" id="IPR029058">
    <property type="entry name" value="AB_hydrolase_fold"/>
</dbReference>
<feature type="domain" description="Fungal lipase-type" evidence="2">
    <location>
        <begin position="120"/>
        <end position="177"/>
    </location>
</feature>
<sequence length="339" mass="38055">MASRKHKFKHSGPTSLTAANWNNTQHRRSIAACLVQGVYVLEEDRQHHLKGHRALAPPWWNSFNFELLPQLLIDDSDSSIFGAIYKFESPLNTSCKYVVAFRGTLIKWRTVKQDIKLDLHYVFSQYKLQNSSRVAKALKAVKKLVDDAGAANVWIAGHSLGSLIALLVGRNMVKMGFLVEAYLFNPPFSSLSIPLERIIKNKILKFGARIIGDIIRAGLSLGLLGHQASQVDNPFIKLSGWTPHLFVNPKDLICSQYIPYFEQRKTMVIIGGSTIGKMGTQISVTSIITSLSLATEPYHLLPTAYLVTNLDKTQKTKKSHRLAQWWSDSFIGEPELQNL</sequence>
<evidence type="ECO:0000259" key="2">
    <source>
        <dbReference type="Pfam" id="PF01764"/>
    </source>
</evidence>
<evidence type="ECO:0000313" key="3">
    <source>
        <dbReference type="EMBL" id="KAK1366467.1"/>
    </source>
</evidence>